<dbReference type="Proteomes" id="UP000321798">
    <property type="component" value="Unassembled WGS sequence"/>
</dbReference>
<comment type="caution">
    <text evidence="2">The sequence shown here is derived from an EMBL/GenBank/DDBJ whole genome shotgun (WGS) entry which is preliminary data.</text>
</comment>
<dbReference type="PANTHER" id="PTHR39515:SF2">
    <property type="entry name" value="HTH-TYPE TRANSCRIPTIONAL REGULATOR RV0880"/>
    <property type="match status" value="1"/>
</dbReference>
<dbReference type="SUPFAM" id="SSF46785">
    <property type="entry name" value="Winged helix' DNA-binding domain"/>
    <property type="match status" value="1"/>
</dbReference>
<dbReference type="SMART" id="SM00347">
    <property type="entry name" value="HTH_MARR"/>
    <property type="match status" value="1"/>
</dbReference>
<evidence type="ECO:0000259" key="1">
    <source>
        <dbReference type="SMART" id="SM00347"/>
    </source>
</evidence>
<feature type="domain" description="HTH marR-type" evidence="1">
    <location>
        <begin position="32"/>
        <end position="132"/>
    </location>
</feature>
<accession>A0A512PHW5</accession>
<dbReference type="Gene3D" id="1.10.10.10">
    <property type="entry name" value="Winged helix-like DNA-binding domain superfamily/Winged helix DNA-binding domain"/>
    <property type="match status" value="1"/>
</dbReference>
<dbReference type="InterPro" id="IPR052526">
    <property type="entry name" value="HTH-type_Bedaq_tolerance"/>
</dbReference>
<reference evidence="2 3" key="1">
    <citation type="submission" date="2019-07" db="EMBL/GenBank/DDBJ databases">
        <title>Whole genome shotgun sequence of Cellulomonas soli NBRC 109434.</title>
        <authorList>
            <person name="Hosoyama A."/>
            <person name="Uohara A."/>
            <person name="Ohji S."/>
            <person name="Ichikawa N."/>
        </authorList>
    </citation>
    <scope>NUCLEOTIDE SEQUENCE [LARGE SCALE GENOMIC DNA]</scope>
    <source>
        <strain evidence="2 3">NBRC 109434</strain>
    </source>
</reference>
<keyword evidence="3" id="KW-1185">Reference proteome</keyword>
<dbReference type="AlphaFoldDB" id="A0A512PHW5"/>
<protein>
    <submittedName>
        <fullName evidence="2">MarR family transcriptional regulator</fullName>
    </submittedName>
</protein>
<dbReference type="PANTHER" id="PTHR39515">
    <property type="entry name" value="CONSERVED PROTEIN"/>
    <property type="match status" value="1"/>
</dbReference>
<organism evidence="2 3">
    <name type="scientific">Cellulomonas soli</name>
    <dbReference type="NCBI Taxonomy" id="931535"/>
    <lineage>
        <taxon>Bacteria</taxon>
        <taxon>Bacillati</taxon>
        <taxon>Actinomycetota</taxon>
        <taxon>Actinomycetes</taxon>
        <taxon>Micrococcales</taxon>
        <taxon>Cellulomonadaceae</taxon>
        <taxon>Cellulomonas</taxon>
    </lineage>
</organism>
<dbReference type="EMBL" id="BKAL01000015">
    <property type="protein sequence ID" value="GEP70786.1"/>
    <property type="molecule type" value="Genomic_DNA"/>
</dbReference>
<dbReference type="Pfam" id="PF12802">
    <property type="entry name" value="MarR_2"/>
    <property type="match status" value="1"/>
</dbReference>
<dbReference type="RefSeq" id="WP_146954545.1">
    <property type="nucleotide sequence ID" value="NZ_BAABBJ010000012.1"/>
</dbReference>
<dbReference type="InterPro" id="IPR000835">
    <property type="entry name" value="HTH_MarR-typ"/>
</dbReference>
<dbReference type="OrthoDB" id="9815567at2"/>
<dbReference type="GO" id="GO:0003700">
    <property type="term" value="F:DNA-binding transcription factor activity"/>
    <property type="evidence" value="ECO:0007669"/>
    <property type="project" value="InterPro"/>
</dbReference>
<name>A0A512PHW5_9CELL</name>
<evidence type="ECO:0000313" key="2">
    <source>
        <dbReference type="EMBL" id="GEP70786.1"/>
    </source>
</evidence>
<dbReference type="InterPro" id="IPR036390">
    <property type="entry name" value="WH_DNA-bd_sf"/>
</dbReference>
<dbReference type="InterPro" id="IPR036388">
    <property type="entry name" value="WH-like_DNA-bd_sf"/>
</dbReference>
<proteinExistence type="predicted"/>
<evidence type="ECO:0000313" key="3">
    <source>
        <dbReference type="Proteomes" id="UP000321798"/>
    </source>
</evidence>
<sequence>MRTDAPGPDDDVADFAAAVHAVVLRLRRLGERRLGLELLPTSELEVLAHVIDHPDATVTTVARALGLQSSNVSTTVQHLVTKGLMERLPDPRDGRRTLLRPTTKAQDDRRRIDGAWTAVLGQFLDELPDADRGAALAATMALARLAEIDLG</sequence>
<gene>
    <name evidence="2" type="ORF">CSO01_35010</name>
</gene>